<keyword evidence="1" id="KW-1133">Transmembrane helix</keyword>
<dbReference type="Proteomes" id="UP000826195">
    <property type="component" value="Unassembled WGS sequence"/>
</dbReference>
<name>A0AAV7IB69_COTGL</name>
<reference evidence="2 3" key="1">
    <citation type="journal article" date="2021" name="J. Hered.">
        <title>A chromosome-level genome assembly of the parasitoid wasp, Cotesia glomerata (Hymenoptera: Braconidae).</title>
        <authorList>
            <person name="Pinto B.J."/>
            <person name="Weis J.J."/>
            <person name="Gamble T."/>
            <person name="Ode P.J."/>
            <person name="Paul R."/>
            <person name="Zaspel J.M."/>
        </authorList>
    </citation>
    <scope>NUCLEOTIDE SEQUENCE [LARGE SCALE GENOMIC DNA]</scope>
    <source>
        <strain evidence="2">CgM1</strain>
    </source>
</reference>
<gene>
    <name evidence="2" type="ORF">KQX54_009855</name>
</gene>
<evidence type="ECO:0000313" key="3">
    <source>
        <dbReference type="Proteomes" id="UP000826195"/>
    </source>
</evidence>
<dbReference type="EMBL" id="JAHXZJ010001864">
    <property type="protein sequence ID" value="KAH0549505.1"/>
    <property type="molecule type" value="Genomic_DNA"/>
</dbReference>
<evidence type="ECO:0000256" key="1">
    <source>
        <dbReference type="SAM" id="Phobius"/>
    </source>
</evidence>
<sequence>MSKRPRPVELLYGGIEAADKVKWSITSRGFPFFLRWHQRIGRLNEIYSTTRLRQLSLPIITVLAPTRVCKRLSLEMAYAYNTFCVLHSVLLFCSLSYSLCWVHRTYMDYTNVGSSSMYSVCAKVLDSW</sequence>
<keyword evidence="3" id="KW-1185">Reference proteome</keyword>
<organism evidence="2 3">
    <name type="scientific">Cotesia glomerata</name>
    <name type="common">Lepidopteran parasitic wasp</name>
    <name type="synonym">Apanteles glomeratus</name>
    <dbReference type="NCBI Taxonomy" id="32391"/>
    <lineage>
        <taxon>Eukaryota</taxon>
        <taxon>Metazoa</taxon>
        <taxon>Ecdysozoa</taxon>
        <taxon>Arthropoda</taxon>
        <taxon>Hexapoda</taxon>
        <taxon>Insecta</taxon>
        <taxon>Pterygota</taxon>
        <taxon>Neoptera</taxon>
        <taxon>Endopterygota</taxon>
        <taxon>Hymenoptera</taxon>
        <taxon>Apocrita</taxon>
        <taxon>Ichneumonoidea</taxon>
        <taxon>Braconidae</taxon>
        <taxon>Microgastrinae</taxon>
        <taxon>Cotesia</taxon>
    </lineage>
</organism>
<protein>
    <submittedName>
        <fullName evidence="2">Uncharacterized protein</fullName>
    </submittedName>
</protein>
<evidence type="ECO:0000313" key="2">
    <source>
        <dbReference type="EMBL" id="KAH0549505.1"/>
    </source>
</evidence>
<comment type="caution">
    <text evidence="2">The sequence shown here is derived from an EMBL/GenBank/DDBJ whole genome shotgun (WGS) entry which is preliminary data.</text>
</comment>
<keyword evidence="1" id="KW-0812">Transmembrane</keyword>
<keyword evidence="1" id="KW-0472">Membrane</keyword>
<feature type="transmembrane region" description="Helical" evidence="1">
    <location>
        <begin position="77"/>
        <end position="99"/>
    </location>
</feature>
<proteinExistence type="predicted"/>
<accession>A0AAV7IB69</accession>
<dbReference type="AlphaFoldDB" id="A0AAV7IB69"/>